<organism evidence="2 3">
    <name type="scientific">Oceanospirillum sediminis</name>
    <dbReference type="NCBI Taxonomy" id="2760088"/>
    <lineage>
        <taxon>Bacteria</taxon>
        <taxon>Pseudomonadati</taxon>
        <taxon>Pseudomonadota</taxon>
        <taxon>Gammaproteobacteria</taxon>
        <taxon>Oceanospirillales</taxon>
        <taxon>Oceanospirillaceae</taxon>
        <taxon>Oceanospirillum</taxon>
    </lineage>
</organism>
<accession>A0A839IVC1</accession>
<dbReference type="RefSeq" id="WP_220495741.1">
    <property type="nucleotide sequence ID" value="NZ_JACJFM010000032.1"/>
</dbReference>
<evidence type="ECO:0000259" key="1">
    <source>
        <dbReference type="Pfam" id="PF18475"/>
    </source>
</evidence>
<dbReference type="EMBL" id="JACJFM010000032">
    <property type="protein sequence ID" value="MBB1488662.1"/>
    <property type="molecule type" value="Genomic_DNA"/>
</dbReference>
<feature type="domain" description="PIN-like" evidence="1">
    <location>
        <begin position="24"/>
        <end position="127"/>
    </location>
</feature>
<sequence length="209" mass="23696">MLQVSDRNKDTRFMSCEQSPIFFLVDHENVHICAQDIDKLDSSPDTHVRVLVGAGQNKLPTDLVIAVQSLGERGQFIHLRESGKNALDFLLVYTIGQLRACYPDASFCILSSDKDYDPLIRHLKAEGLQIRRQTLRKDYTSQPSSSLMQSITGMLRKASSARPKSVTALCNWLRTKMPGCTDQELRSVIRSMEQSDMIKVSENKVLYRM</sequence>
<evidence type="ECO:0000313" key="3">
    <source>
        <dbReference type="Proteomes" id="UP000565262"/>
    </source>
</evidence>
<proteinExistence type="predicted"/>
<dbReference type="AlphaFoldDB" id="A0A839IVC1"/>
<comment type="caution">
    <text evidence="2">The sequence shown here is derived from an EMBL/GenBank/DDBJ whole genome shotgun (WGS) entry which is preliminary data.</text>
</comment>
<dbReference type="Pfam" id="PF18475">
    <property type="entry name" value="PIN7"/>
    <property type="match status" value="1"/>
</dbReference>
<reference evidence="2 3" key="1">
    <citation type="submission" date="2020-08" db="EMBL/GenBank/DDBJ databases">
        <title>Oceanospirillum sp. nov. isolated from marine sediment.</title>
        <authorList>
            <person name="Ji X."/>
        </authorList>
    </citation>
    <scope>NUCLEOTIDE SEQUENCE [LARGE SCALE GENOMIC DNA]</scope>
    <source>
        <strain evidence="2 3">D5</strain>
    </source>
</reference>
<name>A0A839IVC1_9GAMM</name>
<protein>
    <recommendedName>
        <fullName evidence="1">PIN-like domain-containing protein</fullName>
    </recommendedName>
</protein>
<evidence type="ECO:0000313" key="2">
    <source>
        <dbReference type="EMBL" id="MBB1488662.1"/>
    </source>
</evidence>
<gene>
    <name evidence="2" type="ORF">H4O21_18815</name>
</gene>
<dbReference type="Proteomes" id="UP000565262">
    <property type="component" value="Unassembled WGS sequence"/>
</dbReference>
<keyword evidence="3" id="KW-1185">Reference proteome</keyword>
<dbReference type="InterPro" id="IPR041494">
    <property type="entry name" value="PIN7"/>
</dbReference>